<protein>
    <recommendedName>
        <fullName evidence="4">Heterokaryon incompatibility domain-containing protein</fullName>
    </recommendedName>
</protein>
<proteinExistence type="predicted"/>
<sequence length="566" mass="65229">MTEDHSTSPEYETDGEYTNHPKQVTLTSLTETGQDESTIPVLKQRSYTGEKVIPSALADTLCADLGVEGVLKELNTTLGTSYPLHSVISILDSYFVQNVDFGTAYAYLRSYWYDIPTMVNKLSTREEKDWEMRKNVLADGKITKRNVPPRRVWDLYANRVVPFWVTSLANDNIKTWAISHAWVDEKDHIYVMTSINGGEWPVPMPNNTNLHLIRIEMLNERWLPKHPVEYVWLDVLCLRQEGGKNEHLRLEEWKLDVPTIGSVYERAHAQVVCYFSGLGRPLHLTPDYFDGDRCWFRRAWTLQEISKYGPIIGGETGEDVVDKKIQQKFDEQLASLQKTRWFSTSILFLVSEMQNRVSTKSLDKVAGLVYLLRPDSIPIYDAKQSAADAWEVLIDHIRPRFRVQLLFLYPEPGDGRKLWRPSWRQVMSNRIVVPRFYCEPHQMNSMENSDFDSYLGYCIESGYVRGLGEVLNESTPRQGELVFNDTNGASHTLKIVADHAYLIPDGFYTLLGCHDILSGPDRWVVGQSRQDGRYEKLSIFRSADDEEGYLYSLTLGEQLKTFLYLF</sequence>
<reference evidence="2" key="1">
    <citation type="submission" date="2023-06" db="EMBL/GenBank/DDBJ databases">
        <authorList>
            <consortium name="Lawrence Berkeley National Laboratory"/>
            <person name="Ahrendt S."/>
            <person name="Sahu N."/>
            <person name="Indic B."/>
            <person name="Wong-Bajracharya J."/>
            <person name="Merenyi Z."/>
            <person name="Ke H.-M."/>
            <person name="Monk M."/>
            <person name="Kocsube S."/>
            <person name="Drula E."/>
            <person name="Lipzen A."/>
            <person name="Balint B."/>
            <person name="Henrissat B."/>
            <person name="Andreopoulos B."/>
            <person name="Martin F.M."/>
            <person name="Harder C.B."/>
            <person name="Rigling D."/>
            <person name="Ford K.L."/>
            <person name="Foster G.D."/>
            <person name="Pangilinan J."/>
            <person name="Papanicolaou A."/>
            <person name="Barry K."/>
            <person name="LaButti K."/>
            <person name="Viragh M."/>
            <person name="Koriabine M."/>
            <person name="Yan M."/>
            <person name="Riley R."/>
            <person name="Champramary S."/>
            <person name="Plett K.L."/>
            <person name="Tsai I.J."/>
            <person name="Slot J."/>
            <person name="Sipos G."/>
            <person name="Plett J."/>
            <person name="Nagy L.G."/>
            <person name="Grigoriev I.V."/>
        </authorList>
    </citation>
    <scope>NUCLEOTIDE SEQUENCE</scope>
    <source>
        <strain evidence="2">ICMP 16352</strain>
    </source>
</reference>
<evidence type="ECO:0008006" key="4">
    <source>
        <dbReference type="Google" id="ProtNLM"/>
    </source>
</evidence>
<organism evidence="2 3">
    <name type="scientific">Armillaria novae-zelandiae</name>
    <dbReference type="NCBI Taxonomy" id="153914"/>
    <lineage>
        <taxon>Eukaryota</taxon>
        <taxon>Fungi</taxon>
        <taxon>Dikarya</taxon>
        <taxon>Basidiomycota</taxon>
        <taxon>Agaricomycotina</taxon>
        <taxon>Agaricomycetes</taxon>
        <taxon>Agaricomycetidae</taxon>
        <taxon>Agaricales</taxon>
        <taxon>Marasmiineae</taxon>
        <taxon>Physalacriaceae</taxon>
        <taxon>Armillaria</taxon>
    </lineage>
</organism>
<evidence type="ECO:0000313" key="2">
    <source>
        <dbReference type="EMBL" id="KAK0467626.1"/>
    </source>
</evidence>
<dbReference type="Proteomes" id="UP001175227">
    <property type="component" value="Unassembled WGS sequence"/>
</dbReference>
<keyword evidence="3" id="KW-1185">Reference proteome</keyword>
<gene>
    <name evidence="2" type="ORF">IW261DRAFT_1573800</name>
</gene>
<evidence type="ECO:0000256" key="1">
    <source>
        <dbReference type="SAM" id="MobiDB-lite"/>
    </source>
</evidence>
<name>A0AA39NL33_9AGAR</name>
<comment type="caution">
    <text evidence="2">The sequence shown here is derived from an EMBL/GenBank/DDBJ whole genome shotgun (WGS) entry which is preliminary data.</text>
</comment>
<dbReference type="AlphaFoldDB" id="A0AA39NL33"/>
<dbReference type="EMBL" id="JAUEPR010000072">
    <property type="protein sequence ID" value="KAK0467626.1"/>
    <property type="molecule type" value="Genomic_DNA"/>
</dbReference>
<feature type="region of interest" description="Disordered" evidence="1">
    <location>
        <begin position="1"/>
        <end position="22"/>
    </location>
</feature>
<accession>A0AA39NL33</accession>
<evidence type="ECO:0000313" key="3">
    <source>
        <dbReference type="Proteomes" id="UP001175227"/>
    </source>
</evidence>